<evidence type="ECO:0000256" key="1">
    <source>
        <dbReference type="ARBA" id="ARBA00001947"/>
    </source>
</evidence>
<dbReference type="InterPro" id="IPR003785">
    <property type="entry name" value="Creatininase/forma_Hydrolase"/>
</dbReference>
<evidence type="ECO:0000256" key="3">
    <source>
        <dbReference type="ARBA" id="ARBA00022801"/>
    </source>
</evidence>
<comment type="similarity">
    <text evidence="5">Belongs to the creatininase superfamily.</text>
</comment>
<sequence>MTNKTPSPAPRDRETADPATVLRVFDRLEVGPVTLAPRRLVAPYRIHIGGKTDVTELIYVYETPVFDPQNPECRNLADMIAAQAALNYGLFCSQIRFIGTYDATDRAFLRDMAENTAREIFVKKFLEPNPFLTGEAMALPAVRQKKYLNAKLKFLPTESEGRFPPWRLWETDKNRHCVLSSGGKDSLLSFGLINELEREVHPLFVNESGRHWFTALNAYRHFRENIPRTGRVWVNSDRLFSWMLRRMPFIRKDFQSVRHDEYPIRLWTVAVFLFGVLPILRERKIGRLIIGDEHDTSRRTAHQGISHYDGLYDQSIWFDNTMSRYFQRKGWAVSQFSLLRPLSELLIEKILAGRYPDLQTLQISCHAAHKDGDRIRPCGKCEKCRRIVGMLTAVGKDPRRCGYTDIQIAACLKALAEKGTYAQTASEAAELLNMLAEKGRIPSTSSPTGESLPAAEILRIRFDPVISPINAIPVDLREPLYRIYGEYAQGAVRRAGQRWIEFDPLTDPEMVAPYPFELSPGHGATAQPPDTLQNTAYLWGELCWPDAEERFDEVDTVLLPVGAMEQHGPHLPLDTDAYDAEYLARCVAEACSDPKPMVLPLIPYGVSYHHDDFRGTVSIDNDTLSRLVYDIGMSVARNGFRKLVIINGHGGNSPALNHAAQKINRDARIFVCVDSGETSDVDIDRLVETPNDVHAGEIETSTALAVRPHLVRMDRIQREIPEFSVRYLNFSSKRGISWYAHTEKISASGIMGDPTKATAAKGEQMWTIMIAHLTAFVEEIKHMTLDEIHQRRY</sequence>
<name>S7UYF6_DESML</name>
<dbReference type="InterPro" id="IPR024087">
    <property type="entry name" value="Creatininase-like_sf"/>
</dbReference>
<dbReference type="GO" id="GO:0046872">
    <property type="term" value="F:metal ion binding"/>
    <property type="evidence" value="ECO:0007669"/>
    <property type="project" value="UniProtKB-KW"/>
</dbReference>
<dbReference type="eggNOG" id="COG1402">
    <property type="taxonomic scope" value="Bacteria"/>
</dbReference>
<dbReference type="Proteomes" id="UP000014977">
    <property type="component" value="Unassembled WGS sequence"/>
</dbReference>
<evidence type="ECO:0000256" key="4">
    <source>
        <dbReference type="ARBA" id="ARBA00022833"/>
    </source>
</evidence>
<dbReference type="Gene3D" id="3.40.50.620">
    <property type="entry name" value="HUPs"/>
    <property type="match status" value="1"/>
</dbReference>
<keyword evidence="4" id="KW-0862">Zinc</keyword>
<dbReference type="PANTHER" id="PTHR35005">
    <property type="entry name" value="3-DEHYDRO-SCYLLO-INOSOSE HYDROLASE"/>
    <property type="match status" value="1"/>
</dbReference>
<evidence type="ECO:0000256" key="2">
    <source>
        <dbReference type="ARBA" id="ARBA00022723"/>
    </source>
</evidence>
<dbReference type="PANTHER" id="PTHR35005:SF1">
    <property type="entry name" value="2-AMINO-5-FORMYLAMINO-6-RIBOSYLAMINOPYRIMIDIN-4(3H)-ONE 5'-MONOPHOSPHATE DEFORMYLASE"/>
    <property type="match status" value="1"/>
</dbReference>
<dbReference type="Gene3D" id="3.40.50.10310">
    <property type="entry name" value="Creatininase"/>
    <property type="match status" value="1"/>
</dbReference>
<dbReference type="SUPFAM" id="SSF52402">
    <property type="entry name" value="Adenine nucleotide alpha hydrolases-like"/>
    <property type="match status" value="1"/>
</dbReference>
<dbReference type="EMBL" id="ATHJ01000090">
    <property type="protein sequence ID" value="EPR39269.1"/>
    <property type="molecule type" value="Genomic_DNA"/>
</dbReference>
<proteinExistence type="inferred from homology"/>
<dbReference type="STRING" id="897.B2D07_03740"/>
<accession>S7UYF6</accession>
<comment type="caution">
    <text evidence="6">The sequence shown here is derived from an EMBL/GenBank/DDBJ whole genome shotgun (WGS) entry which is preliminary data.</text>
</comment>
<gene>
    <name evidence="6" type="ORF">dsmv_2611</name>
</gene>
<keyword evidence="7" id="KW-1185">Reference proteome</keyword>
<evidence type="ECO:0000313" key="6">
    <source>
        <dbReference type="EMBL" id="EPR39269.1"/>
    </source>
</evidence>
<dbReference type="OrthoDB" id="9801445at2"/>
<dbReference type="eggNOG" id="COG0603">
    <property type="taxonomic scope" value="Bacteria"/>
</dbReference>
<dbReference type="AlphaFoldDB" id="S7UYF6"/>
<keyword evidence="2" id="KW-0479">Metal-binding</keyword>
<dbReference type="GO" id="GO:0009231">
    <property type="term" value="P:riboflavin biosynthetic process"/>
    <property type="evidence" value="ECO:0007669"/>
    <property type="project" value="TreeGrafter"/>
</dbReference>
<dbReference type="RefSeq" id="WP_020877368.1">
    <property type="nucleotide sequence ID" value="NZ_ATHJ01000090.1"/>
</dbReference>
<dbReference type="Pfam" id="PF02633">
    <property type="entry name" value="Creatininase"/>
    <property type="match status" value="1"/>
</dbReference>
<protein>
    <submittedName>
        <fullName evidence="6">Creatininase</fullName>
    </submittedName>
</protein>
<comment type="cofactor">
    <cofactor evidence="1">
        <name>Zn(2+)</name>
        <dbReference type="ChEBI" id="CHEBI:29105"/>
    </cofactor>
</comment>
<dbReference type="GO" id="GO:0016811">
    <property type="term" value="F:hydrolase activity, acting on carbon-nitrogen (but not peptide) bonds, in linear amides"/>
    <property type="evidence" value="ECO:0007669"/>
    <property type="project" value="TreeGrafter"/>
</dbReference>
<keyword evidence="3" id="KW-0378">Hydrolase</keyword>
<evidence type="ECO:0000256" key="5">
    <source>
        <dbReference type="ARBA" id="ARBA00024029"/>
    </source>
</evidence>
<evidence type="ECO:0000313" key="7">
    <source>
        <dbReference type="Proteomes" id="UP000014977"/>
    </source>
</evidence>
<reference evidence="6 7" key="1">
    <citation type="journal article" date="2013" name="Genome Announc.">
        <title>Draft genome sequences for three mercury-methylating, sulfate-reducing bacteria.</title>
        <authorList>
            <person name="Brown S.D."/>
            <person name="Hurt R.A.Jr."/>
            <person name="Gilmour C.C."/>
            <person name="Elias D.A."/>
        </authorList>
    </citation>
    <scope>NUCLEOTIDE SEQUENCE [LARGE SCALE GENOMIC DNA]</scope>
    <source>
        <strain evidence="6 7">DSM 2059</strain>
    </source>
</reference>
<organism evidence="6 7">
    <name type="scientific">Desulfococcus multivorans DSM 2059</name>
    <dbReference type="NCBI Taxonomy" id="1121405"/>
    <lineage>
        <taxon>Bacteria</taxon>
        <taxon>Pseudomonadati</taxon>
        <taxon>Thermodesulfobacteriota</taxon>
        <taxon>Desulfobacteria</taxon>
        <taxon>Desulfobacterales</taxon>
        <taxon>Desulfococcaceae</taxon>
        <taxon>Desulfococcus</taxon>
    </lineage>
</organism>
<dbReference type="PATRIC" id="fig|1121405.3.peg.2259"/>
<dbReference type="InterPro" id="IPR014729">
    <property type="entry name" value="Rossmann-like_a/b/a_fold"/>
</dbReference>
<dbReference type="SUPFAM" id="SSF102215">
    <property type="entry name" value="Creatininase"/>
    <property type="match status" value="1"/>
</dbReference>